<keyword evidence="4" id="KW-0862">Zinc</keyword>
<dbReference type="Proteomes" id="UP000291343">
    <property type="component" value="Unassembled WGS sequence"/>
</dbReference>
<dbReference type="InterPro" id="IPR001202">
    <property type="entry name" value="WW_dom"/>
</dbReference>
<dbReference type="InParanoid" id="A0A482XK30"/>
<dbReference type="SUPFAM" id="SSF57667">
    <property type="entry name" value="beta-beta-alpha zinc fingers"/>
    <property type="match status" value="1"/>
</dbReference>
<feature type="region of interest" description="Disordered" evidence="6">
    <location>
        <begin position="178"/>
        <end position="246"/>
    </location>
</feature>
<dbReference type="EMBL" id="QKKF02007188">
    <property type="protein sequence ID" value="RZF46034.1"/>
    <property type="molecule type" value="Genomic_DNA"/>
</dbReference>
<evidence type="ECO:0000256" key="4">
    <source>
        <dbReference type="ARBA" id="ARBA00022833"/>
    </source>
</evidence>
<dbReference type="SUPFAM" id="SSF51045">
    <property type="entry name" value="WW domain"/>
    <property type="match status" value="1"/>
</dbReference>
<evidence type="ECO:0000256" key="1">
    <source>
        <dbReference type="ARBA" id="ARBA00004123"/>
    </source>
</evidence>
<keyword evidence="5" id="KW-0539">Nucleus</keyword>
<dbReference type="InterPro" id="IPR013085">
    <property type="entry name" value="U1-CZ_Znf_C2H2"/>
</dbReference>
<feature type="compositionally biased region" description="Polar residues" evidence="6">
    <location>
        <begin position="130"/>
        <end position="140"/>
    </location>
</feature>
<accession>A0A482XK30</accession>
<dbReference type="Pfam" id="PF06220">
    <property type="entry name" value="zf-U1"/>
    <property type="match status" value="1"/>
</dbReference>
<keyword evidence="10" id="KW-1185">Reference proteome</keyword>
<dbReference type="FunCoup" id="A0A482XK30">
    <property type="interactions" value="865"/>
</dbReference>
<dbReference type="InterPro" id="IPR000690">
    <property type="entry name" value="Matrin/U1-C_Znf_C2H2"/>
</dbReference>
<dbReference type="PANTHER" id="PTHR13173:SF10">
    <property type="entry name" value="WW DOMAIN-BINDING PROTEIN 4"/>
    <property type="match status" value="1"/>
</dbReference>
<comment type="caution">
    <text evidence="9">The sequence shown here is derived from an EMBL/GenBank/DDBJ whole genome shotgun (WGS) entry which is preliminary data.</text>
</comment>
<dbReference type="PROSITE" id="PS50020">
    <property type="entry name" value="WW_DOMAIN_2"/>
    <property type="match status" value="1"/>
</dbReference>
<evidence type="ECO:0000256" key="6">
    <source>
        <dbReference type="SAM" id="MobiDB-lite"/>
    </source>
</evidence>
<keyword evidence="3" id="KW-0863">Zinc-finger</keyword>
<evidence type="ECO:0000259" key="8">
    <source>
        <dbReference type="PROSITE" id="PS50171"/>
    </source>
</evidence>
<dbReference type="InterPro" id="IPR036020">
    <property type="entry name" value="WW_dom_sf"/>
</dbReference>
<evidence type="ECO:0000313" key="9">
    <source>
        <dbReference type="EMBL" id="RZF46034.1"/>
    </source>
</evidence>
<feature type="compositionally biased region" description="Basic and acidic residues" evidence="6">
    <location>
        <begin position="51"/>
        <end position="62"/>
    </location>
</feature>
<evidence type="ECO:0000256" key="5">
    <source>
        <dbReference type="ARBA" id="ARBA00023242"/>
    </source>
</evidence>
<feature type="domain" description="Matrin-type" evidence="8">
    <location>
        <begin position="11"/>
        <end position="42"/>
    </location>
</feature>
<sequence>MADYWVSQARKFCDFCKCWIADNKSSVQSHENGKRHKEAVAQRISQMTKQSVKDRNESLKIDEEMKKMEEAAMRAYLKDVESNPDYTSQVIKETINEARKMKETKPHEEAQGPSIAPPHEKPAKKKPTANVSSKNVQETSVEIEKEWYEAQSDEGYTYYWNSNTGESVWVPPAEGYVSMEEQSKTASEATSVEPDKTTSEIEKKEEPSKKEPPKVSKRKIEEKEEDEAPPDVGMGPSCKPDPYGRWNTVETRVQEPIDYQLPQQDFVEIKVPTITEPEIKFKEKKITSIDDAAGPTTFKKRKFGARGNARQRFDDD</sequence>
<dbReference type="AlphaFoldDB" id="A0A482XK30"/>
<comment type="subcellular location">
    <subcellularLocation>
        <location evidence="1">Nucleus</location>
    </subcellularLocation>
</comment>
<feature type="compositionally biased region" description="Basic and acidic residues" evidence="6">
    <location>
        <begin position="94"/>
        <end position="110"/>
    </location>
</feature>
<protein>
    <recommendedName>
        <fullName evidence="11">WW domain-binding protein 4</fullName>
    </recommendedName>
</protein>
<dbReference type="SMART" id="SM00451">
    <property type="entry name" value="ZnF_U1"/>
    <property type="match status" value="1"/>
</dbReference>
<proteinExistence type="predicted"/>
<name>A0A482XK30_LAOST</name>
<keyword evidence="2" id="KW-0479">Metal-binding</keyword>
<reference evidence="9 10" key="1">
    <citation type="journal article" date="2017" name="Gigascience">
        <title>Genome sequence of the small brown planthopper, Laodelphax striatellus.</title>
        <authorList>
            <person name="Zhu J."/>
            <person name="Jiang F."/>
            <person name="Wang X."/>
            <person name="Yang P."/>
            <person name="Bao Y."/>
            <person name="Zhao W."/>
            <person name="Wang W."/>
            <person name="Lu H."/>
            <person name="Wang Q."/>
            <person name="Cui N."/>
            <person name="Li J."/>
            <person name="Chen X."/>
            <person name="Luo L."/>
            <person name="Yu J."/>
            <person name="Kang L."/>
            <person name="Cui F."/>
        </authorList>
    </citation>
    <scope>NUCLEOTIDE SEQUENCE [LARGE SCALE GENOMIC DNA]</scope>
    <source>
        <strain evidence="9">Lst14</strain>
    </source>
</reference>
<organism evidence="9 10">
    <name type="scientific">Laodelphax striatellus</name>
    <name type="common">Small brown planthopper</name>
    <name type="synonym">Delphax striatella</name>
    <dbReference type="NCBI Taxonomy" id="195883"/>
    <lineage>
        <taxon>Eukaryota</taxon>
        <taxon>Metazoa</taxon>
        <taxon>Ecdysozoa</taxon>
        <taxon>Arthropoda</taxon>
        <taxon>Hexapoda</taxon>
        <taxon>Insecta</taxon>
        <taxon>Pterygota</taxon>
        <taxon>Neoptera</taxon>
        <taxon>Paraneoptera</taxon>
        <taxon>Hemiptera</taxon>
        <taxon>Auchenorrhyncha</taxon>
        <taxon>Fulgoroidea</taxon>
        <taxon>Delphacidae</taxon>
        <taxon>Criomorphinae</taxon>
        <taxon>Laodelphax</taxon>
    </lineage>
</organism>
<gene>
    <name evidence="9" type="ORF">LSTR_LSTR004747</name>
</gene>
<dbReference type="CDD" id="cd00201">
    <property type="entry name" value="WW"/>
    <property type="match status" value="1"/>
</dbReference>
<evidence type="ECO:0000256" key="3">
    <source>
        <dbReference type="ARBA" id="ARBA00022771"/>
    </source>
</evidence>
<dbReference type="PROSITE" id="PS50171">
    <property type="entry name" value="ZF_MATRIN"/>
    <property type="match status" value="1"/>
</dbReference>
<dbReference type="Gene3D" id="2.20.70.10">
    <property type="match status" value="1"/>
</dbReference>
<evidence type="ECO:0000256" key="2">
    <source>
        <dbReference type="ARBA" id="ARBA00022723"/>
    </source>
</evidence>
<feature type="compositionally biased region" description="Basic and acidic residues" evidence="6">
    <location>
        <begin position="193"/>
        <end position="222"/>
    </location>
</feature>
<feature type="domain" description="WW" evidence="7">
    <location>
        <begin position="141"/>
        <end position="174"/>
    </location>
</feature>
<feature type="region of interest" description="Disordered" evidence="6">
    <location>
        <begin position="94"/>
        <end position="141"/>
    </location>
</feature>
<dbReference type="InterPro" id="IPR040023">
    <property type="entry name" value="WBP4"/>
</dbReference>
<dbReference type="GO" id="GO:0003723">
    <property type="term" value="F:RNA binding"/>
    <property type="evidence" value="ECO:0007669"/>
    <property type="project" value="TreeGrafter"/>
</dbReference>
<evidence type="ECO:0000313" key="10">
    <source>
        <dbReference type="Proteomes" id="UP000291343"/>
    </source>
</evidence>
<dbReference type="GO" id="GO:0008270">
    <property type="term" value="F:zinc ion binding"/>
    <property type="evidence" value="ECO:0007669"/>
    <property type="project" value="UniProtKB-KW"/>
</dbReference>
<dbReference type="PANTHER" id="PTHR13173">
    <property type="entry name" value="WW DOMAIN BINDING PROTEIN 4"/>
    <property type="match status" value="1"/>
</dbReference>
<dbReference type="OrthoDB" id="191651at2759"/>
<dbReference type="GO" id="GO:0000398">
    <property type="term" value="P:mRNA splicing, via spliceosome"/>
    <property type="evidence" value="ECO:0007669"/>
    <property type="project" value="InterPro"/>
</dbReference>
<dbReference type="STRING" id="195883.A0A482XK30"/>
<dbReference type="InterPro" id="IPR003604">
    <property type="entry name" value="Matrin/U1-like-C_Znf_C2H2"/>
</dbReference>
<dbReference type="GO" id="GO:0071011">
    <property type="term" value="C:precatalytic spliceosome"/>
    <property type="evidence" value="ECO:0007669"/>
    <property type="project" value="TreeGrafter"/>
</dbReference>
<dbReference type="Gene3D" id="3.30.160.60">
    <property type="entry name" value="Classic Zinc Finger"/>
    <property type="match status" value="1"/>
</dbReference>
<dbReference type="Pfam" id="PF00397">
    <property type="entry name" value="WW"/>
    <property type="match status" value="1"/>
</dbReference>
<evidence type="ECO:0000259" key="7">
    <source>
        <dbReference type="PROSITE" id="PS50020"/>
    </source>
</evidence>
<feature type="region of interest" description="Disordered" evidence="6">
    <location>
        <begin position="26"/>
        <end position="62"/>
    </location>
</feature>
<dbReference type="SMR" id="A0A482XK30"/>
<dbReference type="InterPro" id="IPR036236">
    <property type="entry name" value="Znf_C2H2_sf"/>
</dbReference>
<evidence type="ECO:0008006" key="11">
    <source>
        <dbReference type="Google" id="ProtNLM"/>
    </source>
</evidence>
<dbReference type="SMART" id="SM00456">
    <property type="entry name" value="WW"/>
    <property type="match status" value="1"/>
</dbReference>